<evidence type="ECO:0000313" key="3">
    <source>
        <dbReference type="EMBL" id="KAH6676132.1"/>
    </source>
</evidence>
<feature type="coiled-coil region" evidence="1">
    <location>
        <begin position="62"/>
        <end position="89"/>
    </location>
</feature>
<feature type="compositionally biased region" description="Basic and acidic residues" evidence="2">
    <location>
        <begin position="669"/>
        <end position="689"/>
    </location>
</feature>
<dbReference type="Proteomes" id="UP000770015">
    <property type="component" value="Unassembled WGS sequence"/>
</dbReference>
<reference evidence="3" key="1">
    <citation type="journal article" date="2021" name="Nat. Commun.">
        <title>Genetic determinants of endophytism in the Arabidopsis root mycobiome.</title>
        <authorList>
            <person name="Mesny F."/>
            <person name="Miyauchi S."/>
            <person name="Thiergart T."/>
            <person name="Pickel B."/>
            <person name="Atanasova L."/>
            <person name="Karlsson M."/>
            <person name="Huettel B."/>
            <person name="Barry K.W."/>
            <person name="Haridas S."/>
            <person name="Chen C."/>
            <person name="Bauer D."/>
            <person name="Andreopoulos W."/>
            <person name="Pangilinan J."/>
            <person name="LaButti K."/>
            <person name="Riley R."/>
            <person name="Lipzen A."/>
            <person name="Clum A."/>
            <person name="Drula E."/>
            <person name="Henrissat B."/>
            <person name="Kohler A."/>
            <person name="Grigoriev I.V."/>
            <person name="Martin F.M."/>
            <person name="Hacquard S."/>
        </authorList>
    </citation>
    <scope>NUCLEOTIDE SEQUENCE</scope>
    <source>
        <strain evidence="3">MPI-SDFR-AT-0117</strain>
    </source>
</reference>
<feature type="region of interest" description="Disordered" evidence="2">
    <location>
        <begin position="650"/>
        <end position="689"/>
    </location>
</feature>
<accession>A0A9P8V5V3</accession>
<keyword evidence="4" id="KW-1185">Reference proteome</keyword>
<dbReference type="AlphaFoldDB" id="A0A9P8V5V3"/>
<organism evidence="3 4">
    <name type="scientific">Plectosphaerella plurivora</name>
    <dbReference type="NCBI Taxonomy" id="936078"/>
    <lineage>
        <taxon>Eukaryota</taxon>
        <taxon>Fungi</taxon>
        <taxon>Dikarya</taxon>
        <taxon>Ascomycota</taxon>
        <taxon>Pezizomycotina</taxon>
        <taxon>Sordariomycetes</taxon>
        <taxon>Hypocreomycetidae</taxon>
        <taxon>Glomerellales</taxon>
        <taxon>Plectosphaerellaceae</taxon>
        <taxon>Plectosphaerella</taxon>
    </lineage>
</organism>
<evidence type="ECO:0000313" key="4">
    <source>
        <dbReference type="Proteomes" id="UP000770015"/>
    </source>
</evidence>
<name>A0A9P8V5V3_9PEZI</name>
<comment type="caution">
    <text evidence="3">The sequence shown here is derived from an EMBL/GenBank/DDBJ whole genome shotgun (WGS) entry which is preliminary data.</text>
</comment>
<keyword evidence="1" id="KW-0175">Coiled coil</keyword>
<dbReference type="OrthoDB" id="185373at2759"/>
<gene>
    <name evidence="3" type="ORF">F5X68DRAFT_214028</name>
</gene>
<proteinExistence type="predicted"/>
<dbReference type="EMBL" id="JAGSXJ010000024">
    <property type="protein sequence ID" value="KAH6676132.1"/>
    <property type="molecule type" value="Genomic_DNA"/>
</dbReference>
<evidence type="ECO:0000256" key="2">
    <source>
        <dbReference type="SAM" id="MobiDB-lite"/>
    </source>
</evidence>
<protein>
    <recommendedName>
        <fullName evidence="5">Pentatricopeptide repeat domain-containing protein</fullName>
    </recommendedName>
</protein>
<evidence type="ECO:0008006" key="5">
    <source>
        <dbReference type="Google" id="ProtNLM"/>
    </source>
</evidence>
<sequence>MQSLWSRAAGQVHNCGCRSCHQVTSAMTRPSTTRAARRKVTFGEVFTAFYTSIMGTAAVVDAKFKDDRRKDLDRQIQEVKADLERLSRTANIMPAPDPSAYPPSGDIQNRYKGCWAADKRQQRGRGVAEFFDSLGEASEWQRTLPRSAELDAWWKSSGLPEAETHNRSKRVRVADFDAIERQIRQEELDDTIDHRQPKTDWQLYHRVRDTHGVVTELLRAVDLHPIANRRKYHMLARKLALSDGPRPDLHEQLDDWYQRLDSEEPVPLRHTVRRLYAEYHPRYKMADLDMGRGNTAWVNAELNDTIRAIFARDPPIGSTNSKEDLQERVLEICRHLLTGAFPPTIHTFSTLMNCLDRIGQHEASNKMLVYIMYISRLEPTQGVIVALFNHYKVSGNIGRFAQLIRRCTAKDKKNMMIRSKSLAGIAKNDQLQLWVQIKDVILKENGFVKERVWFSNSLINAIIEGLLWYDCLGQAVRVVAWCWGRGVRVLVRSMMQLMDQCVDDLDEDAALAVLKAFFKTPHNVWPSLSRTEKSEMQAKLQRLMDFCGIEASLAELLGQPANMLTWRRDARARKERRRAYRVLLIKRGSDVAQAVIEDAHAAIEAYEAFEEAGFLDTTTEESIQEQEEEPMWSGDLTIEEEEDIAACREIDDMVSKLPGHQPGSTPSLVHEEEASHSARRERLSSAHGP</sequence>
<evidence type="ECO:0000256" key="1">
    <source>
        <dbReference type="SAM" id="Coils"/>
    </source>
</evidence>